<dbReference type="InterPro" id="IPR011990">
    <property type="entry name" value="TPR-like_helical_dom_sf"/>
</dbReference>
<evidence type="ECO:0000313" key="5">
    <source>
        <dbReference type="Proteomes" id="UP001597468"/>
    </source>
</evidence>
<keyword evidence="1" id="KW-0677">Repeat</keyword>
<dbReference type="PANTHER" id="PTHR45586">
    <property type="entry name" value="TPR REPEAT-CONTAINING PROTEIN PA4667"/>
    <property type="match status" value="1"/>
</dbReference>
<comment type="caution">
    <text evidence="4">The sequence shown here is derived from an EMBL/GenBank/DDBJ whole genome shotgun (WGS) entry which is preliminary data.</text>
</comment>
<evidence type="ECO:0000256" key="2">
    <source>
        <dbReference type="ARBA" id="ARBA00022803"/>
    </source>
</evidence>
<dbReference type="Pfam" id="PF13181">
    <property type="entry name" value="TPR_8"/>
    <property type="match status" value="1"/>
</dbReference>
<dbReference type="SUPFAM" id="SSF81901">
    <property type="entry name" value="HCP-like"/>
    <property type="match status" value="1"/>
</dbReference>
<dbReference type="PROSITE" id="PS50005">
    <property type="entry name" value="TPR"/>
    <property type="match status" value="2"/>
</dbReference>
<dbReference type="RefSeq" id="WP_380753544.1">
    <property type="nucleotide sequence ID" value="NZ_JBHULT010000010.1"/>
</dbReference>
<dbReference type="Pfam" id="PF14559">
    <property type="entry name" value="TPR_19"/>
    <property type="match status" value="1"/>
</dbReference>
<keyword evidence="5" id="KW-1185">Reference proteome</keyword>
<dbReference type="PROSITE" id="PS50293">
    <property type="entry name" value="TPR_REGION"/>
    <property type="match status" value="1"/>
</dbReference>
<name>A0ABW5IYK7_9FLAO</name>
<proteinExistence type="predicted"/>
<dbReference type="SUPFAM" id="SSF48452">
    <property type="entry name" value="TPR-like"/>
    <property type="match status" value="1"/>
</dbReference>
<dbReference type="Gene3D" id="1.25.40.10">
    <property type="entry name" value="Tetratricopeptide repeat domain"/>
    <property type="match status" value="3"/>
</dbReference>
<dbReference type="PANTHER" id="PTHR45586:SF1">
    <property type="entry name" value="LIPOPOLYSACCHARIDE ASSEMBLY PROTEIN B"/>
    <property type="match status" value="1"/>
</dbReference>
<keyword evidence="2 3" id="KW-0802">TPR repeat</keyword>
<evidence type="ECO:0000256" key="3">
    <source>
        <dbReference type="PROSITE-ProRule" id="PRU00339"/>
    </source>
</evidence>
<dbReference type="SMART" id="SM00028">
    <property type="entry name" value="TPR"/>
    <property type="match status" value="3"/>
</dbReference>
<dbReference type="InterPro" id="IPR019734">
    <property type="entry name" value="TPR_rpt"/>
</dbReference>
<dbReference type="Proteomes" id="UP001597468">
    <property type="component" value="Unassembled WGS sequence"/>
</dbReference>
<sequence>MKTRILTVVLAMFTVVAFAQKKEIKRAGKAVEKGDFQEAKSYLQQAEAQLANADQDEQADYYLYKGYALIGTGENVPTADLLAAADSFKKAAELGHKDAGEGLTAASNALVTAAISDQEAEKYTEAAEKLFTSYELNKEDTLYLYYAASNAVNAKDYDTALEYYEELRDLGFSGEETQYTAVNKETGEEEMMGSKEQRDLFVKSGEYINPQEKVSESKKGEIAKNIALIYMQLGEEEKAVEAMEIAKQANPGDIGLMQAEADMYYGMGDMQKYREIMEQVVEHTPDNAVLYYNLGVSTAELGEKEQAIDYYNKALELDPEMSNARINIAYVILSNEEPIVEEMNQLGMSKADQKKYDELAEKRQNLYKEALPHLEKVLDKDPTNVEAARTIMNIHYQLNQTEKAEAMKQRIAEMEAANQ</sequence>
<dbReference type="EMBL" id="JBHULT010000010">
    <property type="protein sequence ID" value="MFD2518789.1"/>
    <property type="molecule type" value="Genomic_DNA"/>
</dbReference>
<feature type="repeat" description="TPR" evidence="3">
    <location>
        <begin position="288"/>
        <end position="321"/>
    </location>
</feature>
<feature type="repeat" description="TPR" evidence="3">
    <location>
        <begin position="220"/>
        <end position="253"/>
    </location>
</feature>
<evidence type="ECO:0000313" key="4">
    <source>
        <dbReference type="EMBL" id="MFD2518789.1"/>
    </source>
</evidence>
<accession>A0ABW5IYK7</accession>
<evidence type="ECO:0000256" key="1">
    <source>
        <dbReference type="ARBA" id="ARBA00022737"/>
    </source>
</evidence>
<gene>
    <name evidence="4" type="ORF">ACFSTG_12850</name>
</gene>
<protein>
    <submittedName>
        <fullName evidence="4">Tetratricopeptide repeat protein</fullName>
    </submittedName>
</protein>
<dbReference type="Pfam" id="PF00515">
    <property type="entry name" value="TPR_1"/>
    <property type="match status" value="1"/>
</dbReference>
<dbReference type="InterPro" id="IPR051012">
    <property type="entry name" value="CellSynth/LPSAsmb/PSIAsmb"/>
</dbReference>
<reference evidence="5" key="1">
    <citation type="journal article" date="2019" name="Int. J. Syst. Evol. Microbiol.">
        <title>The Global Catalogue of Microorganisms (GCM) 10K type strain sequencing project: providing services to taxonomists for standard genome sequencing and annotation.</title>
        <authorList>
            <consortium name="The Broad Institute Genomics Platform"/>
            <consortium name="The Broad Institute Genome Sequencing Center for Infectious Disease"/>
            <person name="Wu L."/>
            <person name="Ma J."/>
        </authorList>
    </citation>
    <scope>NUCLEOTIDE SEQUENCE [LARGE SCALE GENOMIC DNA]</scope>
    <source>
        <strain evidence="5">KCTC 42585</strain>
    </source>
</reference>
<organism evidence="4 5">
    <name type="scientific">Salinimicrobium flavum</name>
    <dbReference type="NCBI Taxonomy" id="1737065"/>
    <lineage>
        <taxon>Bacteria</taxon>
        <taxon>Pseudomonadati</taxon>
        <taxon>Bacteroidota</taxon>
        <taxon>Flavobacteriia</taxon>
        <taxon>Flavobacteriales</taxon>
        <taxon>Flavobacteriaceae</taxon>
        <taxon>Salinimicrobium</taxon>
    </lineage>
</organism>